<dbReference type="Pfam" id="PF13560">
    <property type="entry name" value="HTH_31"/>
    <property type="match status" value="1"/>
</dbReference>
<dbReference type="GO" id="GO:0003677">
    <property type="term" value="F:DNA binding"/>
    <property type="evidence" value="ECO:0007669"/>
    <property type="project" value="InterPro"/>
</dbReference>
<name>A0A7C3KCC1_9CYAN</name>
<dbReference type="AlphaFoldDB" id="A0A7C3KCC1"/>
<dbReference type="InterPro" id="IPR010982">
    <property type="entry name" value="Lambda_DNA-bd_dom_sf"/>
</dbReference>
<feature type="compositionally biased region" description="Basic and acidic residues" evidence="1">
    <location>
        <begin position="489"/>
        <end position="498"/>
    </location>
</feature>
<feature type="compositionally biased region" description="Polar residues" evidence="1">
    <location>
        <begin position="450"/>
        <end position="461"/>
    </location>
</feature>
<feature type="domain" description="HTH cro/C1-type" evidence="2">
    <location>
        <begin position="500"/>
        <end position="538"/>
    </location>
</feature>
<evidence type="ECO:0000256" key="1">
    <source>
        <dbReference type="SAM" id="MobiDB-lite"/>
    </source>
</evidence>
<dbReference type="InterPro" id="IPR001387">
    <property type="entry name" value="Cro/C1-type_HTH"/>
</dbReference>
<dbReference type="CDD" id="cd00093">
    <property type="entry name" value="HTH_XRE"/>
    <property type="match status" value="1"/>
</dbReference>
<dbReference type="Gene3D" id="1.10.260.40">
    <property type="entry name" value="lambda repressor-like DNA-binding domains"/>
    <property type="match status" value="1"/>
</dbReference>
<reference evidence="3" key="1">
    <citation type="journal article" date="2020" name="mSystems">
        <title>Genome- and Community-Level Interaction Insights into Carbon Utilization and Element Cycling Functions of Hydrothermarchaeota in Hydrothermal Sediment.</title>
        <authorList>
            <person name="Zhou Z."/>
            <person name="Liu Y."/>
            <person name="Xu W."/>
            <person name="Pan J."/>
            <person name="Luo Z.H."/>
            <person name="Li M."/>
        </authorList>
    </citation>
    <scope>NUCLEOTIDE SEQUENCE [LARGE SCALE GENOMIC DNA]</scope>
    <source>
        <strain evidence="3">SpSt-418</strain>
    </source>
</reference>
<evidence type="ECO:0000313" key="3">
    <source>
        <dbReference type="EMBL" id="HFM96551.1"/>
    </source>
</evidence>
<dbReference type="PROSITE" id="PS50943">
    <property type="entry name" value="HTH_CROC1"/>
    <property type="match status" value="1"/>
</dbReference>
<gene>
    <name evidence="3" type="ORF">ENR64_02060</name>
</gene>
<comment type="caution">
    <text evidence="3">The sequence shown here is derived from an EMBL/GenBank/DDBJ whole genome shotgun (WGS) entry which is preliminary data.</text>
</comment>
<feature type="compositionally biased region" description="Basic and acidic residues" evidence="1">
    <location>
        <begin position="433"/>
        <end position="442"/>
    </location>
</feature>
<evidence type="ECO:0000259" key="2">
    <source>
        <dbReference type="PROSITE" id="PS50943"/>
    </source>
</evidence>
<proteinExistence type="predicted"/>
<feature type="region of interest" description="Disordered" evidence="1">
    <location>
        <begin position="433"/>
        <end position="498"/>
    </location>
</feature>
<feature type="region of interest" description="Disordered" evidence="1">
    <location>
        <begin position="29"/>
        <end position="59"/>
    </location>
</feature>
<accession>A0A7C3KCC1</accession>
<dbReference type="SUPFAM" id="SSF47413">
    <property type="entry name" value="lambda repressor-like DNA-binding domains"/>
    <property type="match status" value="1"/>
</dbReference>
<sequence length="551" mass="62119">MKQAGIPGSDTSLAIAAIEVDVLAPETETKKTATTKSKRKGRHHSFERPPTHADLFPDGETDRMASNKVIWEGCNILSQGRDIGWVEAGSGSPYYESSVAKGKGYLSFWITNELHVKHPTVLEEEAALALIDQFDIRAACLHLIYAAYATQLERPWEQQFVLNDRQLERYLGLDKNKKLNKQQKLELLLELAKQPCHLLVYVSWPEKGKVKSFSVSRTWLWEISEPILHFQEDLMGNSEMVGFTLQIKAGNWAQYFLNPSRCKDGNGYYEYGILSQSILQDLMTIWYNHEGAARLILWLLFKTKVGNGPVRAGTLFKVAFGTEKVEQARKASATRKRLVAQWKTTLKVLDEQGWKFTFDLATYPPQYLPDLPDLLPLADIPDDPEQAAEFWLEDGAKGEGDRLTDTVKRPYGGFEQLLTARMVAQPPEEISRKLEELKETRPVRSIATGEASSKLSLDAETSSPKSRSRKSERRLLSPEPSNQLPETTKPTERIDSGEKLKVLRLTRGMTQSVLAAKIGKSTSWVKLVETGRRSITPEDQTLLLTVLQATM</sequence>
<dbReference type="EMBL" id="DSRU01000032">
    <property type="protein sequence ID" value="HFM96551.1"/>
    <property type="molecule type" value="Genomic_DNA"/>
</dbReference>
<protein>
    <submittedName>
        <fullName evidence="3">XRE family transcriptional regulator</fullName>
    </submittedName>
</protein>
<organism evidence="3">
    <name type="scientific">Oscillatoriales cyanobacterium SpSt-418</name>
    <dbReference type="NCBI Taxonomy" id="2282169"/>
    <lineage>
        <taxon>Bacteria</taxon>
        <taxon>Bacillati</taxon>
        <taxon>Cyanobacteriota</taxon>
        <taxon>Cyanophyceae</taxon>
        <taxon>Oscillatoriophycideae</taxon>
        <taxon>Oscillatoriales</taxon>
    </lineage>
</organism>